<dbReference type="EMBL" id="BMZS01000007">
    <property type="protein sequence ID" value="GHD53964.1"/>
    <property type="molecule type" value="Genomic_DNA"/>
</dbReference>
<evidence type="ECO:0000313" key="3">
    <source>
        <dbReference type="EMBL" id="GHD53964.1"/>
    </source>
</evidence>
<keyword evidence="1" id="KW-0560">Oxidoreductase</keyword>
<dbReference type="AlphaFoldDB" id="A0A919CQR2"/>
<dbReference type="SUPFAM" id="SSF51905">
    <property type="entry name" value="FAD/NAD(P)-binding domain"/>
    <property type="match status" value="1"/>
</dbReference>
<evidence type="ECO:0000313" key="4">
    <source>
        <dbReference type="Proteomes" id="UP000630353"/>
    </source>
</evidence>
<evidence type="ECO:0000256" key="1">
    <source>
        <dbReference type="ARBA" id="ARBA00023002"/>
    </source>
</evidence>
<dbReference type="PANTHER" id="PTHR13847:SF289">
    <property type="entry name" value="GLYCINE OXIDASE"/>
    <property type="match status" value="1"/>
</dbReference>
<dbReference type="Pfam" id="PF01266">
    <property type="entry name" value="DAO"/>
    <property type="match status" value="1"/>
</dbReference>
<reference evidence="3" key="1">
    <citation type="journal article" date="2014" name="Int. J. Syst. Evol. Microbiol.">
        <title>Complete genome sequence of Corynebacterium casei LMG S-19264T (=DSM 44701T), isolated from a smear-ripened cheese.</title>
        <authorList>
            <consortium name="US DOE Joint Genome Institute (JGI-PGF)"/>
            <person name="Walter F."/>
            <person name="Albersmeier A."/>
            <person name="Kalinowski J."/>
            <person name="Ruckert C."/>
        </authorList>
    </citation>
    <scope>NUCLEOTIDE SEQUENCE</scope>
    <source>
        <strain evidence="3">KCTC 42651</strain>
    </source>
</reference>
<feature type="domain" description="FAD dependent oxidoreductase" evidence="2">
    <location>
        <begin position="6"/>
        <end position="349"/>
    </location>
</feature>
<dbReference type="GO" id="GO:0016491">
    <property type="term" value="F:oxidoreductase activity"/>
    <property type="evidence" value="ECO:0007669"/>
    <property type="project" value="UniProtKB-KW"/>
</dbReference>
<evidence type="ECO:0000259" key="2">
    <source>
        <dbReference type="Pfam" id="PF01266"/>
    </source>
</evidence>
<dbReference type="GO" id="GO:0005737">
    <property type="term" value="C:cytoplasm"/>
    <property type="evidence" value="ECO:0007669"/>
    <property type="project" value="TreeGrafter"/>
</dbReference>
<accession>A0A919CQR2</accession>
<dbReference type="InterPro" id="IPR036188">
    <property type="entry name" value="FAD/NAD-bd_sf"/>
</dbReference>
<gene>
    <name evidence="3" type="ORF">GCM10017083_30950</name>
</gene>
<proteinExistence type="predicted"/>
<organism evidence="3 4">
    <name type="scientific">Thalassobaculum fulvum</name>
    <dbReference type="NCBI Taxonomy" id="1633335"/>
    <lineage>
        <taxon>Bacteria</taxon>
        <taxon>Pseudomonadati</taxon>
        <taxon>Pseudomonadota</taxon>
        <taxon>Alphaproteobacteria</taxon>
        <taxon>Rhodospirillales</taxon>
        <taxon>Thalassobaculaceae</taxon>
        <taxon>Thalassobaculum</taxon>
    </lineage>
</organism>
<comment type="caution">
    <text evidence="3">The sequence shown here is derived from an EMBL/GenBank/DDBJ whole genome shotgun (WGS) entry which is preliminary data.</text>
</comment>
<sequence length="386" mass="41437">MTRTIDIAIVGAGIAGLWCFNRLKRAGYDVLLLEREAIGCGQTLASQGIVHSGLKYSLAGKVNETARSISAMPDRWRAALRGEGEVDLSAARTRADSQMLLIPGGILGGLTRLVAQRALGGNTRTLAASEWPDGLKASGFRGSAVFMDEPVLDVPGILRALADPYRDSVRRIPEEAAAEPLAFLRDRGIEARAVLVTAAGGNHGIARRNRHDDGLETQHRPLLQGLMRPAPFPLYAHLVGTSDKPVATVTTHETADGALVWYLGAAVAERAKEADPAEVYAAARRAFRDYLPAVDLDGIEWAVLPIDRVEGRTQGFHMPDTPTLHRAGTVLYGWPTKLTFAPMLGDMVAVEIDHLGVAPSGRATDFSDLPAVDYAVAPWDKAAWTS</sequence>
<keyword evidence="4" id="KW-1185">Reference proteome</keyword>
<dbReference type="RefSeq" id="WP_189991182.1">
    <property type="nucleotide sequence ID" value="NZ_BMZS01000007.1"/>
</dbReference>
<reference evidence="3" key="2">
    <citation type="submission" date="2020-09" db="EMBL/GenBank/DDBJ databases">
        <authorList>
            <person name="Sun Q."/>
            <person name="Kim S."/>
        </authorList>
    </citation>
    <scope>NUCLEOTIDE SEQUENCE</scope>
    <source>
        <strain evidence="3">KCTC 42651</strain>
    </source>
</reference>
<dbReference type="Proteomes" id="UP000630353">
    <property type="component" value="Unassembled WGS sequence"/>
</dbReference>
<dbReference type="Gene3D" id="3.50.50.60">
    <property type="entry name" value="FAD/NAD(P)-binding domain"/>
    <property type="match status" value="1"/>
</dbReference>
<dbReference type="InterPro" id="IPR006076">
    <property type="entry name" value="FAD-dep_OxRdtase"/>
</dbReference>
<dbReference type="Gene3D" id="3.30.9.10">
    <property type="entry name" value="D-Amino Acid Oxidase, subunit A, domain 2"/>
    <property type="match status" value="1"/>
</dbReference>
<protein>
    <recommendedName>
        <fullName evidence="2">FAD dependent oxidoreductase domain-containing protein</fullName>
    </recommendedName>
</protein>
<dbReference type="PANTHER" id="PTHR13847">
    <property type="entry name" value="SARCOSINE DEHYDROGENASE-RELATED"/>
    <property type="match status" value="1"/>
</dbReference>
<name>A0A919CQR2_9PROT</name>